<dbReference type="InterPro" id="IPR001173">
    <property type="entry name" value="Glyco_trans_2-like"/>
</dbReference>
<dbReference type="Gene3D" id="3.90.550.10">
    <property type="entry name" value="Spore Coat Polysaccharide Biosynthesis Protein SpsA, Chain A"/>
    <property type="match status" value="1"/>
</dbReference>
<dbReference type="InterPro" id="IPR029044">
    <property type="entry name" value="Nucleotide-diphossugar_trans"/>
</dbReference>
<sequence length="360" mass="41706">MKLVDNTLFPEIHGKEGWPWMAAGVAISAITKELPKISIITPSYNQGRYLEETIRSIVLQNYPNYEIIIIDAGSTDSTLDVIHKYEPWITYWVSEKDRGQSHAIRKGLQIATGDIVNWINSDDIVAPGAFYAIANELDLSNKDVLCGYCDYFKGELENLDLRNMRMGLSSTVGDTILSHKINQPSTFFKASVIKELDIDEQFHYTMDLDLWYRYLLKTGQDRVSFSDKLLTYFRLHETSKSVAENMRFEEDIRKVFYNIVLSIDNTPSLLNFMRRNILDFKKFSPTKYPVNIPVAELDSFMRYFAWQAVQYYNEMKDFASAGACLAVVRRSRHPLNATLARQIVKHNILPKFLLRWFTRS</sequence>
<keyword evidence="3" id="KW-1185">Reference proteome</keyword>
<reference evidence="2 3" key="1">
    <citation type="submission" date="2017-01" db="EMBL/GenBank/DDBJ databases">
        <title>A new Hymenobacter.</title>
        <authorList>
            <person name="Liang Y."/>
            <person name="Feng F."/>
        </authorList>
    </citation>
    <scope>NUCLEOTIDE SEQUENCE [LARGE SCALE GENOMIC DNA]</scope>
    <source>
        <strain evidence="2">MIMBbqt21</strain>
    </source>
</reference>
<evidence type="ECO:0000313" key="3">
    <source>
        <dbReference type="Proteomes" id="UP000194873"/>
    </source>
</evidence>
<comment type="caution">
    <text evidence="2">The sequence shown here is derived from an EMBL/GenBank/DDBJ whole genome shotgun (WGS) entry which is preliminary data.</text>
</comment>
<dbReference type="Proteomes" id="UP000194873">
    <property type="component" value="Unassembled WGS sequence"/>
</dbReference>
<dbReference type="AlphaFoldDB" id="A0A243WBY2"/>
<accession>A0A243WBY2</accession>
<dbReference type="RefSeq" id="WP_086594916.1">
    <property type="nucleotide sequence ID" value="NZ_MTSE01000007.1"/>
</dbReference>
<dbReference type="CDD" id="cd06433">
    <property type="entry name" value="GT_2_WfgS_like"/>
    <property type="match status" value="1"/>
</dbReference>
<evidence type="ECO:0000259" key="1">
    <source>
        <dbReference type="Pfam" id="PF00535"/>
    </source>
</evidence>
<evidence type="ECO:0000313" key="2">
    <source>
        <dbReference type="EMBL" id="OUJ73154.1"/>
    </source>
</evidence>
<organism evidence="2 3">
    <name type="scientific">Hymenobacter crusticola</name>
    <dbReference type="NCBI Taxonomy" id="1770526"/>
    <lineage>
        <taxon>Bacteria</taxon>
        <taxon>Pseudomonadati</taxon>
        <taxon>Bacteroidota</taxon>
        <taxon>Cytophagia</taxon>
        <taxon>Cytophagales</taxon>
        <taxon>Hymenobacteraceae</taxon>
        <taxon>Hymenobacter</taxon>
    </lineage>
</organism>
<dbReference type="PANTHER" id="PTHR22916">
    <property type="entry name" value="GLYCOSYLTRANSFERASE"/>
    <property type="match status" value="1"/>
</dbReference>
<proteinExistence type="predicted"/>
<dbReference type="GO" id="GO:0016758">
    <property type="term" value="F:hexosyltransferase activity"/>
    <property type="evidence" value="ECO:0007669"/>
    <property type="project" value="UniProtKB-ARBA"/>
</dbReference>
<protein>
    <recommendedName>
        <fullName evidence="1">Glycosyltransferase 2-like domain-containing protein</fullName>
    </recommendedName>
</protein>
<dbReference type="EMBL" id="MTSE01000007">
    <property type="protein sequence ID" value="OUJ73154.1"/>
    <property type="molecule type" value="Genomic_DNA"/>
</dbReference>
<name>A0A243WBY2_9BACT</name>
<feature type="domain" description="Glycosyltransferase 2-like" evidence="1">
    <location>
        <begin position="38"/>
        <end position="163"/>
    </location>
</feature>
<dbReference type="OrthoDB" id="9788101at2"/>
<dbReference type="SUPFAM" id="SSF53448">
    <property type="entry name" value="Nucleotide-diphospho-sugar transferases"/>
    <property type="match status" value="1"/>
</dbReference>
<dbReference type="PANTHER" id="PTHR22916:SF65">
    <property type="entry name" value="SLR1065 PROTEIN"/>
    <property type="match status" value="1"/>
</dbReference>
<gene>
    <name evidence="2" type="ORF">BXP70_15105</name>
</gene>
<dbReference type="Pfam" id="PF00535">
    <property type="entry name" value="Glycos_transf_2"/>
    <property type="match status" value="1"/>
</dbReference>